<feature type="compositionally biased region" description="Basic and acidic residues" evidence="3">
    <location>
        <begin position="20"/>
        <end position="32"/>
    </location>
</feature>
<dbReference type="InterPro" id="IPR008271">
    <property type="entry name" value="Ser/Thr_kinase_AS"/>
</dbReference>
<evidence type="ECO:0000256" key="1">
    <source>
        <dbReference type="ARBA" id="ARBA00022741"/>
    </source>
</evidence>
<dbReference type="PROSITE" id="PS00108">
    <property type="entry name" value="PROTEIN_KINASE_ST"/>
    <property type="match status" value="1"/>
</dbReference>
<dbReference type="InterPro" id="IPR011009">
    <property type="entry name" value="Kinase-like_dom_sf"/>
</dbReference>
<name>A0AAP0PF06_9MAGN</name>
<dbReference type="GO" id="GO:0005524">
    <property type="term" value="F:ATP binding"/>
    <property type="evidence" value="ECO:0007669"/>
    <property type="project" value="UniProtKB-KW"/>
</dbReference>
<dbReference type="Gene3D" id="1.10.510.10">
    <property type="entry name" value="Transferase(Phosphotransferase) domain 1"/>
    <property type="match status" value="1"/>
</dbReference>
<accession>A0AAP0PF06</accession>
<comment type="caution">
    <text evidence="5">The sequence shown here is derived from an EMBL/GenBank/DDBJ whole genome shotgun (WGS) entry which is preliminary data.</text>
</comment>
<dbReference type="Proteomes" id="UP001417504">
    <property type="component" value="Unassembled WGS sequence"/>
</dbReference>
<feature type="region of interest" description="Disordered" evidence="3">
    <location>
        <begin position="1"/>
        <end position="32"/>
    </location>
</feature>
<sequence length="186" mass="21067">MNRESHLKRYPQEMEQGARWLEKGDRRERTDDESCDLGLNRLARDQPFFVEILGYVALRGLSQSQSKAEATPPDGLLAVPLLRHQAIERQCGIMMIRNFSLFYLHTFAGLGVIHRDVKSSNILLDHSMCAKVADFGFSNYAPQEGDSGVSLEVRGTAEYVPIFLSSASISSILEFNEIWRKFPDID</sequence>
<dbReference type="AlphaFoldDB" id="A0AAP0PF06"/>
<keyword evidence="1" id="KW-0547">Nucleotide-binding</keyword>
<dbReference type="PANTHER" id="PTHR46008">
    <property type="entry name" value="LEAF RUST 10 DISEASE-RESISTANCE LOCUS RECEPTOR-LIKE PROTEIN KINASE-LIKE 1.4"/>
    <property type="match status" value="1"/>
</dbReference>
<protein>
    <recommendedName>
        <fullName evidence="4">Protein kinase domain-containing protein</fullName>
    </recommendedName>
</protein>
<dbReference type="GO" id="GO:0004672">
    <property type="term" value="F:protein kinase activity"/>
    <property type="evidence" value="ECO:0007669"/>
    <property type="project" value="InterPro"/>
</dbReference>
<feature type="compositionally biased region" description="Basic and acidic residues" evidence="3">
    <location>
        <begin position="1"/>
        <end position="12"/>
    </location>
</feature>
<keyword evidence="6" id="KW-1185">Reference proteome</keyword>
<feature type="domain" description="Protein kinase" evidence="4">
    <location>
        <begin position="1"/>
        <end position="186"/>
    </location>
</feature>
<evidence type="ECO:0000259" key="4">
    <source>
        <dbReference type="PROSITE" id="PS50011"/>
    </source>
</evidence>
<dbReference type="EMBL" id="JBBNAE010000003">
    <property type="protein sequence ID" value="KAK9138401.1"/>
    <property type="molecule type" value="Genomic_DNA"/>
</dbReference>
<dbReference type="SUPFAM" id="SSF56112">
    <property type="entry name" value="Protein kinase-like (PK-like)"/>
    <property type="match status" value="1"/>
</dbReference>
<dbReference type="InterPro" id="IPR000719">
    <property type="entry name" value="Prot_kinase_dom"/>
</dbReference>
<evidence type="ECO:0000313" key="6">
    <source>
        <dbReference type="Proteomes" id="UP001417504"/>
    </source>
</evidence>
<organism evidence="5 6">
    <name type="scientific">Stephania japonica</name>
    <dbReference type="NCBI Taxonomy" id="461633"/>
    <lineage>
        <taxon>Eukaryota</taxon>
        <taxon>Viridiplantae</taxon>
        <taxon>Streptophyta</taxon>
        <taxon>Embryophyta</taxon>
        <taxon>Tracheophyta</taxon>
        <taxon>Spermatophyta</taxon>
        <taxon>Magnoliopsida</taxon>
        <taxon>Ranunculales</taxon>
        <taxon>Menispermaceae</taxon>
        <taxon>Menispermoideae</taxon>
        <taxon>Cissampelideae</taxon>
        <taxon>Stephania</taxon>
    </lineage>
</organism>
<reference evidence="5 6" key="1">
    <citation type="submission" date="2024-01" db="EMBL/GenBank/DDBJ databases">
        <title>Genome assemblies of Stephania.</title>
        <authorList>
            <person name="Yang L."/>
        </authorList>
    </citation>
    <scope>NUCLEOTIDE SEQUENCE [LARGE SCALE GENOMIC DNA]</scope>
    <source>
        <strain evidence="5">QJT</strain>
        <tissue evidence="5">Leaf</tissue>
    </source>
</reference>
<evidence type="ECO:0000256" key="3">
    <source>
        <dbReference type="SAM" id="MobiDB-lite"/>
    </source>
</evidence>
<gene>
    <name evidence="5" type="ORF">Sjap_008995</name>
</gene>
<dbReference type="PROSITE" id="PS50011">
    <property type="entry name" value="PROTEIN_KINASE_DOM"/>
    <property type="match status" value="1"/>
</dbReference>
<evidence type="ECO:0000313" key="5">
    <source>
        <dbReference type="EMBL" id="KAK9138401.1"/>
    </source>
</evidence>
<evidence type="ECO:0000256" key="2">
    <source>
        <dbReference type="ARBA" id="ARBA00022840"/>
    </source>
</evidence>
<keyword evidence="2" id="KW-0067">ATP-binding</keyword>
<proteinExistence type="predicted"/>
<dbReference type="Pfam" id="PF00069">
    <property type="entry name" value="Pkinase"/>
    <property type="match status" value="1"/>
</dbReference>